<sequence>MSKDMTTNNLQINWSYEAFTFDKLLQKEAYNCGVFVIIDSGNVRDLYIDSDVINAFSMINEKNWKNCVSVPTQHTKILLKEISEKEIDADWFMFHLQGEFKGKILMPHETNGHWCLFIVFVDKRVLLHMDPLQNEKKIKRVDGQPFASKVF</sequence>
<proteinExistence type="predicted"/>
<dbReference type="AlphaFoldDB" id="A0A232ELP7"/>
<evidence type="ECO:0000313" key="2">
    <source>
        <dbReference type="Proteomes" id="UP000215335"/>
    </source>
</evidence>
<dbReference type="InterPro" id="IPR038765">
    <property type="entry name" value="Papain-like_cys_pep_sf"/>
</dbReference>
<organism evidence="1 2">
    <name type="scientific">Trichomalopsis sarcophagae</name>
    <dbReference type="NCBI Taxonomy" id="543379"/>
    <lineage>
        <taxon>Eukaryota</taxon>
        <taxon>Metazoa</taxon>
        <taxon>Ecdysozoa</taxon>
        <taxon>Arthropoda</taxon>
        <taxon>Hexapoda</taxon>
        <taxon>Insecta</taxon>
        <taxon>Pterygota</taxon>
        <taxon>Neoptera</taxon>
        <taxon>Endopterygota</taxon>
        <taxon>Hymenoptera</taxon>
        <taxon>Apocrita</taxon>
        <taxon>Proctotrupomorpha</taxon>
        <taxon>Chalcidoidea</taxon>
        <taxon>Pteromalidae</taxon>
        <taxon>Pteromalinae</taxon>
        <taxon>Trichomalopsis</taxon>
    </lineage>
</organism>
<name>A0A232ELP7_9HYME</name>
<comment type="caution">
    <text evidence="1">The sequence shown here is derived from an EMBL/GenBank/DDBJ whole genome shotgun (WGS) entry which is preliminary data.</text>
</comment>
<gene>
    <name evidence="1" type="ORF">TSAR_009665</name>
</gene>
<dbReference type="EMBL" id="NNAY01003520">
    <property type="protein sequence ID" value="OXU19283.1"/>
    <property type="molecule type" value="Genomic_DNA"/>
</dbReference>
<keyword evidence="2" id="KW-1185">Reference proteome</keyword>
<accession>A0A232ELP7</accession>
<dbReference type="Proteomes" id="UP000215335">
    <property type="component" value="Unassembled WGS sequence"/>
</dbReference>
<reference evidence="1 2" key="1">
    <citation type="journal article" date="2017" name="Curr. Biol.">
        <title>The Evolution of Venom by Co-option of Single-Copy Genes.</title>
        <authorList>
            <person name="Martinson E.O."/>
            <person name="Mrinalini"/>
            <person name="Kelkar Y.D."/>
            <person name="Chang C.H."/>
            <person name="Werren J.H."/>
        </authorList>
    </citation>
    <scope>NUCLEOTIDE SEQUENCE [LARGE SCALE GENOMIC DNA]</scope>
    <source>
        <strain evidence="1 2">Alberta</strain>
        <tissue evidence="1">Whole body</tissue>
    </source>
</reference>
<protein>
    <submittedName>
        <fullName evidence="1">Uncharacterized protein</fullName>
    </submittedName>
</protein>
<dbReference type="SUPFAM" id="SSF54001">
    <property type="entry name" value="Cysteine proteinases"/>
    <property type="match status" value="1"/>
</dbReference>
<evidence type="ECO:0000313" key="1">
    <source>
        <dbReference type="EMBL" id="OXU19283.1"/>
    </source>
</evidence>